<feature type="transmembrane region" description="Helical" evidence="2">
    <location>
        <begin position="117"/>
        <end position="144"/>
    </location>
</feature>
<feature type="transmembrane region" description="Helical" evidence="2">
    <location>
        <begin position="206"/>
        <end position="225"/>
    </location>
</feature>
<evidence type="ECO:0000313" key="4">
    <source>
        <dbReference type="Proteomes" id="UP000306585"/>
    </source>
</evidence>
<feature type="transmembrane region" description="Helical" evidence="2">
    <location>
        <begin position="84"/>
        <end position="105"/>
    </location>
</feature>
<feature type="transmembrane region" description="Helical" evidence="2">
    <location>
        <begin position="12"/>
        <end position="30"/>
    </location>
</feature>
<organism evidence="3 4">
    <name type="scientific">Mariprofundus erugo</name>
    <dbReference type="NCBI Taxonomy" id="2528639"/>
    <lineage>
        <taxon>Bacteria</taxon>
        <taxon>Pseudomonadati</taxon>
        <taxon>Pseudomonadota</taxon>
        <taxon>Candidatius Mariprofundia</taxon>
        <taxon>Mariprofundales</taxon>
        <taxon>Mariprofundaceae</taxon>
        <taxon>Mariprofundus</taxon>
    </lineage>
</organism>
<feature type="transmembrane region" description="Helical" evidence="2">
    <location>
        <begin position="164"/>
        <end position="194"/>
    </location>
</feature>
<feature type="transmembrane region" description="Helical" evidence="2">
    <location>
        <begin position="253"/>
        <end position="274"/>
    </location>
</feature>
<reference evidence="3 4" key="1">
    <citation type="journal article" date="2019" name="Appl. Environ. Microbiol.">
        <title>Environmental Evidence and Genomic Insight of Iron-oxidizing Bacteria Preference Towards More Corrosion Resistant Stainless Steel at Higher Salinities.</title>
        <authorList>
            <person name="Garrison C.E."/>
            <person name="Price K.A."/>
            <person name="Field E.K."/>
        </authorList>
    </citation>
    <scope>NUCLEOTIDE SEQUENCE [LARGE SCALE GENOMIC DNA]</scope>
    <source>
        <strain evidence="3 4">P3</strain>
    </source>
</reference>
<protein>
    <recommendedName>
        <fullName evidence="5">Glycosyltransferase RgtA/B/C/D-like domain-containing protein</fullName>
    </recommendedName>
</protein>
<keyword evidence="2" id="KW-0812">Transmembrane</keyword>
<comment type="caution">
    <text evidence="3">The sequence shown here is derived from an EMBL/GenBank/DDBJ whole genome shotgun (WGS) entry which is preliminary data.</text>
</comment>
<evidence type="ECO:0000256" key="2">
    <source>
        <dbReference type="SAM" id="Phobius"/>
    </source>
</evidence>
<evidence type="ECO:0000313" key="3">
    <source>
        <dbReference type="EMBL" id="TLS65732.1"/>
    </source>
</evidence>
<dbReference type="Proteomes" id="UP000306585">
    <property type="component" value="Unassembled WGS sequence"/>
</dbReference>
<dbReference type="EMBL" id="VBRY01000013">
    <property type="protein sequence ID" value="TLS65732.1"/>
    <property type="molecule type" value="Genomic_DNA"/>
</dbReference>
<keyword evidence="2" id="KW-1133">Transmembrane helix</keyword>
<name>A0A5R9GP60_9PROT</name>
<evidence type="ECO:0000256" key="1">
    <source>
        <dbReference type="SAM" id="MobiDB-lite"/>
    </source>
</evidence>
<dbReference type="RefSeq" id="WP_138240111.1">
    <property type="nucleotide sequence ID" value="NZ_VBRY01000013.1"/>
</dbReference>
<proteinExistence type="predicted"/>
<feature type="region of interest" description="Disordered" evidence="1">
    <location>
        <begin position="463"/>
        <end position="489"/>
    </location>
</feature>
<feature type="transmembrane region" description="Helical" evidence="2">
    <location>
        <begin position="286"/>
        <end position="311"/>
    </location>
</feature>
<sequence length="489" mass="53575">MLSALRDHFAPRHLGLAGLCLLAWAYMALFRYDSYGIEEAAALSLLLNWSIIHQIASPVAFYGVPDLRAFLFIPLDMHWVGSLAAAKVYTMFILFGTALLLYKWGESRYSGESSMMATALFLIAPVTLMQTDAIGCGVYLLAAFAAAAFLDQLLHESERAVPSWFFLLILVCAFAISLHPMGLALPLALILRWLPEKEQQGKAKRMIIAMILTAIPMLLLRWGWYGMEEVTAGRLDTLADAILGTPLLHTPNWGLGLVVADLGAAAIVATLLIYKRNLDSTTLMLMLASLIGAIQGDHAWVLLFWATTLYLGTPLLIRLNERIGWRGLSGQRGLVLIAVTLLATTAMITDKNSKNVDRLQLKSDTDMLISVLEKEALTAPANAFTAASQWPARTLLATRRDVLPLPPTSEDRDDFSAKIKGITHVAFNPQQENMHGLARNFASLSDRYETVALLPGGVVLKKKEDTATHQKSTSPMNPHAALSTGQQPN</sequence>
<accession>A0A5R9GP60</accession>
<evidence type="ECO:0008006" key="5">
    <source>
        <dbReference type="Google" id="ProtNLM"/>
    </source>
</evidence>
<gene>
    <name evidence="3" type="ORF">FEF65_12225</name>
</gene>
<keyword evidence="4" id="KW-1185">Reference proteome</keyword>
<keyword evidence="2" id="KW-0472">Membrane</keyword>
<dbReference type="AlphaFoldDB" id="A0A5R9GP60"/>
<feature type="transmembrane region" description="Helical" evidence="2">
    <location>
        <begin position="42"/>
        <end position="64"/>
    </location>
</feature>